<evidence type="ECO:0000256" key="2">
    <source>
        <dbReference type="SAM" id="SignalP"/>
    </source>
</evidence>
<dbReference type="EMBL" id="CP036299">
    <property type="protein sequence ID" value="QDV29952.1"/>
    <property type="molecule type" value="Genomic_DNA"/>
</dbReference>
<evidence type="ECO:0000313" key="5">
    <source>
        <dbReference type="Proteomes" id="UP000315349"/>
    </source>
</evidence>
<keyword evidence="5" id="KW-1185">Reference proteome</keyword>
<dbReference type="PANTHER" id="PTHR34819">
    <property type="entry name" value="LARGE CYSTEINE-RICH PERIPLASMIC PROTEIN OMCB"/>
    <property type="match status" value="1"/>
</dbReference>
<dbReference type="Proteomes" id="UP000315349">
    <property type="component" value="Chromosome"/>
</dbReference>
<gene>
    <name evidence="4" type="primary">omcB_2</name>
    <name evidence="4" type="ORF">Spb1_18720</name>
</gene>
<feature type="signal peptide" evidence="2">
    <location>
        <begin position="1"/>
        <end position="23"/>
    </location>
</feature>
<evidence type="ECO:0000256" key="1">
    <source>
        <dbReference type="SAM" id="MobiDB-lite"/>
    </source>
</evidence>
<dbReference type="OrthoDB" id="282600at2"/>
<sequence length="617" mass="64448" precursor="true">MPRRVWVLAMSAAAALAPSLCPAAETSTTKPAGRIAATPSADVPTKYSRTQPAQAGAGTSSTSSTKYSELFGEAPKATPVKDSKVTGASAKTAAPDKTGAIRAGGERTAAWSSETDNDAPLGTAAFKKAEGNNSFIQPVRHTEERAASTAPKSTSTSRVDLAPQIPSLNVEWVRRSDINVGQECTVDLIVRNTGTTTASKVSVDGFFPTTVRLTSAVPKPATITDHLTWNIEAIPAGGEYKVTIKMIPSRRGELATNATVRLTGSASAAFRVEEPLLKVALKGPSDIMVGDPASQTVVISNPGSGIAHDVKLEVTLSEGLECSKGSQFVMDVGSINAGESQTIRLPVAAVKGGRQTVTVVATSTSDAGHTASSVINVLAPALQVAIDGPGLRYKGRNAKYVVTVKNDGSVPTTNVRVTQNVAEGFEFVSADKGGKFDSSRNQVSWLVSRIEPNQSVNLICELTANALGSFAMTAQAANDTASMVEASTTTNVEGSSALSMKVIDLDDPVEVGGETAYEIRVSNEGTKAATGVTVTCDLPAGLELINARGATEGISDGRIVGFKPLASLAPGTEAIFRVHVRSTQEGNLRFRARVTSNSIEEPLLIEEQTKFYSDVRR</sequence>
<dbReference type="RefSeq" id="WP_145298545.1">
    <property type="nucleotide sequence ID" value="NZ_CP036299.1"/>
</dbReference>
<dbReference type="Pfam" id="PF01345">
    <property type="entry name" value="DUF11"/>
    <property type="match status" value="3"/>
</dbReference>
<reference evidence="4 5" key="1">
    <citation type="submission" date="2019-02" db="EMBL/GenBank/DDBJ databases">
        <title>Deep-cultivation of Planctomycetes and their phenomic and genomic characterization uncovers novel biology.</title>
        <authorList>
            <person name="Wiegand S."/>
            <person name="Jogler M."/>
            <person name="Boedeker C."/>
            <person name="Pinto D."/>
            <person name="Vollmers J."/>
            <person name="Rivas-Marin E."/>
            <person name="Kohn T."/>
            <person name="Peeters S.H."/>
            <person name="Heuer A."/>
            <person name="Rast P."/>
            <person name="Oberbeckmann S."/>
            <person name="Bunk B."/>
            <person name="Jeske O."/>
            <person name="Meyerdierks A."/>
            <person name="Storesund J.E."/>
            <person name="Kallscheuer N."/>
            <person name="Luecker S."/>
            <person name="Lage O.M."/>
            <person name="Pohl T."/>
            <person name="Merkel B.J."/>
            <person name="Hornburger P."/>
            <person name="Mueller R.-W."/>
            <person name="Bruemmer F."/>
            <person name="Labrenz M."/>
            <person name="Spormann A.M."/>
            <person name="Op den Camp H."/>
            <person name="Overmann J."/>
            <person name="Amann R."/>
            <person name="Jetten M.S.M."/>
            <person name="Mascher T."/>
            <person name="Medema M.H."/>
            <person name="Devos D.P."/>
            <person name="Kaster A.-K."/>
            <person name="Ovreas L."/>
            <person name="Rohde M."/>
            <person name="Galperin M.Y."/>
            <person name="Jogler C."/>
        </authorList>
    </citation>
    <scope>NUCLEOTIDE SEQUENCE [LARGE SCALE GENOMIC DNA]</scope>
    <source>
        <strain evidence="4 5">Spb1</strain>
    </source>
</reference>
<dbReference type="NCBIfam" id="TIGR01451">
    <property type="entry name" value="B_ant_repeat"/>
    <property type="match status" value="2"/>
</dbReference>
<feature type="region of interest" description="Disordered" evidence="1">
    <location>
        <begin position="24"/>
        <end position="159"/>
    </location>
</feature>
<name>A0A518GMS4_9PLAN</name>
<feature type="domain" description="DUF11" evidence="3">
    <location>
        <begin position="173"/>
        <end position="261"/>
    </location>
</feature>
<dbReference type="InterPro" id="IPR047589">
    <property type="entry name" value="DUF11_rpt"/>
</dbReference>
<organism evidence="4 5">
    <name type="scientific">Planctopirus ephydatiae</name>
    <dbReference type="NCBI Taxonomy" id="2528019"/>
    <lineage>
        <taxon>Bacteria</taxon>
        <taxon>Pseudomonadati</taxon>
        <taxon>Planctomycetota</taxon>
        <taxon>Planctomycetia</taxon>
        <taxon>Planctomycetales</taxon>
        <taxon>Planctomycetaceae</taxon>
        <taxon>Planctopirus</taxon>
    </lineage>
</organism>
<proteinExistence type="predicted"/>
<evidence type="ECO:0000259" key="3">
    <source>
        <dbReference type="Pfam" id="PF01345"/>
    </source>
</evidence>
<feature type="compositionally biased region" description="Low complexity" evidence="1">
    <location>
        <begin position="147"/>
        <end position="157"/>
    </location>
</feature>
<feature type="chain" id="PRO_5021943332" evidence="2">
    <location>
        <begin position="24"/>
        <end position="617"/>
    </location>
</feature>
<dbReference type="Gene3D" id="2.60.40.10">
    <property type="entry name" value="Immunoglobulins"/>
    <property type="match status" value="4"/>
</dbReference>
<protein>
    <submittedName>
        <fullName evidence="4">Large cysteine-rich periplasmic protein OmcB</fullName>
    </submittedName>
</protein>
<dbReference type="KEGG" id="peh:Spb1_18720"/>
<dbReference type="AlphaFoldDB" id="A0A518GMS4"/>
<keyword evidence="2" id="KW-0732">Signal</keyword>
<accession>A0A518GMS4</accession>
<feature type="domain" description="DUF11" evidence="3">
    <location>
        <begin position="507"/>
        <end position="601"/>
    </location>
</feature>
<dbReference type="InterPro" id="IPR001434">
    <property type="entry name" value="OmcB-like_DUF11"/>
</dbReference>
<evidence type="ECO:0000313" key="4">
    <source>
        <dbReference type="EMBL" id="QDV29952.1"/>
    </source>
</evidence>
<dbReference type="InterPro" id="IPR051172">
    <property type="entry name" value="Chlamydia_OmcB"/>
</dbReference>
<dbReference type="InterPro" id="IPR013783">
    <property type="entry name" value="Ig-like_fold"/>
</dbReference>
<feature type="domain" description="DUF11" evidence="3">
    <location>
        <begin position="395"/>
        <end position="491"/>
    </location>
</feature>